<dbReference type="GO" id="GO:0005886">
    <property type="term" value="C:plasma membrane"/>
    <property type="evidence" value="ECO:0007669"/>
    <property type="project" value="UniProtKB-SubCell"/>
</dbReference>
<dbReference type="GO" id="GO:0022857">
    <property type="term" value="F:transmembrane transporter activity"/>
    <property type="evidence" value="ECO:0007669"/>
    <property type="project" value="InterPro"/>
</dbReference>
<evidence type="ECO:0000256" key="8">
    <source>
        <dbReference type="SAM" id="Phobius"/>
    </source>
</evidence>
<dbReference type="InterPro" id="IPR003400">
    <property type="entry name" value="ExbD"/>
</dbReference>
<dbReference type="PANTHER" id="PTHR30558:SF7">
    <property type="entry name" value="TOL-PAL SYSTEM PROTEIN TOLR"/>
    <property type="match status" value="1"/>
</dbReference>
<dbReference type="EMBL" id="DTHS01000024">
    <property type="protein sequence ID" value="HHR48726.1"/>
    <property type="molecule type" value="Genomic_DNA"/>
</dbReference>
<gene>
    <name evidence="9" type="ORF">ENV79_03675</name>
</gene>
<keyword evidence="3" id="KW-1003">Cell membrane</keyword>
<comment type="similarity">
    <text evidence="2 7">Belongs to the ExbD/TolR family.</text>
</comment>
<comment type="subcellular location">
    <subcellularLocation>
        <location evidence="1">Cell membrane</location>
        <topology evidence="1">Single-pass membrane protein</topology>
    </subcellularLocation>
    <subcellularLocation>
        <location evidence="7">Cell membrane</location>
        <topology evidence="7">Single-pass type II membrane protein</topology>
    </subcellularLocation>
</comment>
<evidence type="ECO:0000256" key="6">
    <source>
        <dbReference type="ARBA" id="ARBA00023136"/>
    </source>
</evidence>
<name>A0A7V6CN07_UNCW3</name>
<reference evidence="9" key="1">
    <citation type="journal article" date="2020" name="mSystems">
        <title>Genome- and Community-Level Interaction Insights into Carbon Utilization and Element Cycling Functions of Hydrothermarchaeota in Hydrothermal Sediment.</title>
        <authorList>
            <person name="Zhou Z."/>
            <person name="Liu Y."/>
            <person name="Xu W."/>
            <person name="Pan J."/>
            <person name="Luo Z.H."/>
            <person name="Li M."/>
        </authorList>
    </citation>
    <scope>NUCLEOTIDE SEQUENCE [LARGE SCALE GENOMIC DNA]</scope>
    <source>
        <strain evidence="9">SpSt-791</strain>
    </source>
</reference>
<evidence type="ECO:0000256" key="5">
    <source>
        <dbReference type="ARBA" id="ARBA00022989"/>
    </source>
</evidence>
<sequence>MRNVYQKLIAFINITSLADISFTLMVIFLIAGITAAFSRLGLSVKLPQSAYLRPQIKEGVLITINEKGEIFVEEEEVSKKDLIKTIYKYLEKKGSDKVYLQADKNLPYGKIIEILGDIKNAGIIDVGLLATAVRKK</sequence>
<dbReference type="GO" id="GO:0015031">
    <property type="term" value="P:protein transport"/>
    <property type="evidence" value="ECO:0007669"/>
    <property type="project" value="UniProtKB-KW"/>
</dbReference>
<evidence type="ECO:0000256" key="2">
    <source>
        <dbReference type="ARBA" id="ARBA00005811"/>
    </source>
</evidence>
<dbReference type="PANTHER" id="PTHR30558">
    <property type="entry name" value="EXBD MEMBRANE COMPONENT OF PMF-DRIVEN MACROMOLECULE IMPORT SYSTEM"/>
    <property type="match status" value="1"/>
</dbReference>
<accession>A0A7V6CN07</accession>
<dbReference type="Gene3D" id="3.30.420.270">
    <property type="match status" value="1"/>
</dbReference>
<feature type="transmembrane region" description="Helical" evidence="8">
    <location>
        <begin position="20"/>
        <end position="42"/>
    </location>
</feature>
<evidence type="ECO:0000256" key="1">
    <source>
        <dbReference type="ARBA" id="ARBA00004162"/>
    </source>
</evidence>
<dbReference type="Pfam" id="PF02472">
    <property type="entry name" value="ExbD"/>
    <property type="match status" value="1"/>
</dbReference>
<keyword evidence="7" id="KW-0813">Transport</keyword>
<dbReference type="AlphaFoldDB" id="A0A7V6CN07"/>
<evidence type="ECO:0000313" key="9">
    <source>
        <dbReference type="EMBL" id="HHR48726.1"/>
    </source>
</evidence>
<evidence type="ECO:0000256" key="3">
    <source>
        <dbReference type="ARBA" id="ARBA00022475"/>
    </source>
</evidence>
<comment type="caution">
    <text evidence="9">The sequence shown here is derived from an EMBL/GenBank/DDBJ whole genome shotgun (WGS) entry which is preliminary data.</text>
</comment>
<organism evidence="9">
    <name type="scientific">candidate division WOR-3 bacterium</name>
    <dbReference type="NCBI Taxonomy" id="2052148"/>
    <lineage>
        <taxon>Bacteria</taxon>
        <taxon>Bacteria division WOR-3</taxon>
    </lineage>
</organism>
<keyword evidence="4 7" id="KW-0812">Transmembrane</keyword>
<keyword evidence="7" id="KW-0653">Protein transport</keyword>
<proteinExistence type="inferred from homology"/>
<keyword evidence="6 8" id="KW-0472">Membrane</keyword>
<evidence type="ECO:0000256" key="7">
    <source>
        <dbReference type="RuleBase" id="RU003879"/>
    </source>
</evidence>
<protein>
    <submittedName>
        <fullName evidence="9">Biopolymer transporter ExbD</fullName>
    </submittedName>
</protein>
<keyword evidence="5 8" id="KW-1133">Transmembrane helix</keyword>
<evidence type="ECO:0000256" key="4">
    <source>
        <dbReference type="ARBA" id="ARBA00022692"/>
    </source>
</evidence>